<evidence type="ECO:0000313" key="2">
    <source>
        <dbReference type="Proteomes" id="UP000005756"/>
    </source>
</evidence>
<reference evidence="1 2" key="1">
    <citation type="submission" date="2011-10" db="EMBL/GenBank/DDBJ databases">
        <authorList>
            <person name="Quillaguamn J."/>
            <person name="Guzmn D."/>
            <person name="Balderrama-Subieta A."/>
            <person name="Cardona-Ortuo C."/>
            <person name="Guevara-Martnez M."/>
            <person name="Callisaya-Quispe N."/>
        </authorList>
    </citation>
    <scope>NUCLEOTIDE SEQUENCE [LARGE SCALE GENOMIC DNA]</scope>
    <source>
        <strain evidence="1 2">LC1</strain>
    </source>
</reference>
<proteinExistence type="predicted"/>
<dbReference type="EMBL" id="JH393258">
    <property type="protein sequence ID" value="EHJ93014.1"/>
    <property type="molecule type" value="Genomic_DNA"/>
</dbReference>
<sequence length="43" mass="4903">MFDLYGDLSKCDEFSGFKPLINLKMTMEYLPVEGLSGSSLRRI</sequence>
<protein>
    <submittedName>
        <fullName evidence="1">Uncharacterized protein</fullName>
    </submittedName>
</protein>
<name>A0A7U9GG60_9GAMM</name>
<accession>A0A7U9GG60</accession>
<gene>
    <name evidence="1" type="ORF">KUC_2976</name>
</gene>
<organism evidence="1 2">
    <name type="scientific">Vreelandella boliviensis LC1</name>
    <dbReference type="NCBI Taxonomy" id="1072583"/>
    <lineage>
        <taxon>Bacteria</taxon>
        <taxon>Pseudomonadati</taxon>
        <taxon>Pseudomonadota</taxon>
        <taxon>Gammaproteobacteria</taxon>
        <taxon>Oceanospirillales</taxon>
        <taxon>Halomonadaceae</taxon>
        <taxon>Vreelandella</taxon>
    </lineage>
</organism>
<dbReference type="Proteomes" id="UP000005756">
    <property type="component" value="Unassembled WGS sequence"/>
</dbReference>
<dbReference type="AlphaFoldDB" id="A0A7U9GG60"/>
<evidence type="ECO:0000313" key="1">
    <source>
        <dbReference type="EMBL" id="EHJ93014.1"/>
    </source>
</evidence>